<dbReference type="Gene3D" id="1.10.10.10">
    <property type="entry name" value="Winged helix-like DNA-binding domain superfamily/Winged helix DNA-binding domain"/>
    <property type="match status" value="1"/>
</dbReference>
<accession>A0A1I4HMV8</accession>
<dbReference type="GO" id="GO:0000160">
    <property type="term" value="P:phosphorelay signal transduction system"/>
    <property type="evidence" value="ECO:0007669"/>
    <property type="project" value="InterPro"/>
</dbReference>
<name>A0A1I4HMV8_9BURK</name>
<dbReference type="InterPro" id="IPR000792">
    <property type="entry name" value="Tscrpt_reg_LuxR_C"/>
</dbReference>
<dbReference type="Pfam" id="PF00072">
    <property type="entry name" value="Response_reg"/>
    <property type="match status" value="1"/>
</dbReference>
<dbReference type="Proteomes" id="UP000199470">
    <property type="component" value="Unassembled WGS sequence"/>
</dbReference>
<dbReference type="SMART" id="SM00448">
    <property type="entry name" value="REC"/>
    <property type="match status" value="1"/>
</dbReference>
<feature type="domain" description="HTH luxR-type" evidence="4">
    <location>
        <begin position="135"/>
        <end position="200"/>
    </location>
</feature>
<sequence>MNQTIILIDDHSLFRAGLRLMLAEALGGLDVREAASLDEALAGARDSAAPQLVLLDIQLPGVNGLDGMALIRRRWPDCAIIVLSADAASGTAHDALARGAARFVSKAEPAGAILAAISAVLRGEAGAPLPPGAGERGEQLRLTPRQCEVLALICQGLSNKLIARRLNLSENTVRGHVQALLALLGVVSRSEAAFAARSRGLVG</sequence>
<evidence type="ECO:0000259" key="4">
    <source>
        <dbReference type="PROSITE" id="PS50043"/>
    </source>
</evidence>
<dbReference type="PROSITE" id="PS50043">
    <property type="entry name" value="HTH_LUXR_2"/>
    <property type="match status" value="1"/>
</dbReference>
<dbReference type="GO" id="GO:0006355">
    <property type="term" value="P:regulation of DNA-templated transcription"/>
    <property type="evidence" value="ECO:0007669"/>
    <property type="project" value="InterPro"/>
</dbReference>
<dbReference type="InterPro" id="IPR001789">
    <property type="entry name" value="Sig_transdc_resp-reg_receiver"/>
</dbReference>
<evidence type="ECO:0000259" key="5">
    <source>
        <dbReference type="PROSITE" id="PS50110"/>
    </source>
</evidence>
<evidence type="ECO:0000313" key="7">
    <source>
        <dbReference type="Proteomes" id="UP000199470"/>
    </source>
</evidence>
<gene>
    <name evidence="6" type="ORF">SAMN02982985_00086</name>
</gene>
<dbReference type="RefSeq" id="WP_245774013.1">
    <property type="nucleotide sequence ID" value="NZ_FOTW01000004.1"/>
</dbReference>
<dbReference type="SMART" id="SM00421">
    <property type="entry name" value="HTH_LUXR"/>
    <property type="match status" value="1"/>
</dbReference>
<dbReference type="GO" id="GO:0003677">
    <property type="term" value="F:DNA binding"/>
    <property type="evidence" value="ECO:0007669"/>
    <property type="project" value="UniProtKB-KW"/>
</dbReference>
<dbReference type="STRING" id="758825.SAMN02982985_00086"/>
<dbReference type="PANTHER" id="PTHR45566">
    <property type="entry name" value="HTH-TYPE TRANSCRIPTIONAL REGULATOR YHJB-RELATED"/>
    <property type="match status" value="1"/>
</dbReference>
<feature type="modified residue" description="4-aspartylphosphate" evidence="3">
    <location>
        <position position="56"/>
    </location>
</feature>
<dbReference type="CDD" id="cd06170">
    <property type="entry name" value="LuxR_C_like"/>
    <property type="match status" value="1"/>
</dbReference>
<organism evidence="6 7">
    <name type="scientific">Rugamonas rubra</name>
    <dbReference type="NCBI Taxonomy" id="758825"/>
    <lineage>
        <taxon>Bacteria</taxon>
        <taxon>Pseudomonadati</taxon>
        <taxon>Pseudomonadota</taxon>
        <taxon>Betaproteobacteria</taxon>
        <taxon>Burkholderiales</taxon>
        <taxon>Oxalobacteraceae</taxon>
        <taxon>Telluria group</taxon>
        <taxon>Rugamonas</taxon>
    </lineage>
</organism>
<dbReference type="InterPro" id="IPR051015">
    <property type="entry name" value="EvgA-like"/>
</dbReference>
<dbReference type="InterPro" id="IPR058245">
    <property type="entry name" value="NreC/VraR/RcsB-like_REC"/>
</dbReference>
<dbReference type="PROSITE" id="PS50110">
    <property type="entry name" value="RESPONSE_REGULATORY"/>
    <property type="match status" value="1"/>
</dbReference>
<dbReference type="Pfam" id="PF00196">
    <property type="entry name" value="GerE"/>
    <property type="match status" value="1"/>
</dbReference>
<dbReference type="InterPro" id="IPR011006">
    <property type="entry name" value="CheY-like_superfamily"/>
</dbReference>
<dbReference type="InterPro" id="IPR016032">
    <property type="entry name" value="Sig_transdc_resp-reg_C-effctor"/>
</dbReference>
<dbReference type="SUPFAM" id="SSF52172">
    <property type="entry name" value="CheY-like"/>
    <property type="match status" value="1"/>
</dbReference>
<evidence type="ECO:0000256" key="3">
    <source>
        <dbReference type="PROSITE-ProRule" id="PRU00169"/>
    </source>
</evidence>
<protein>
    <submittedName>
        <fullName evidence="6">Two component transcriptional regulator, LuxR family</fullName>
    </submittedName>
</protein>
<reference evidence="6 7" key="1">
    <citation type="submission" date="2016-10" db="EMBL/GenBank/DDBJ databases">
        <authorList>
            <person name="de Groot N.N."/>
        </authorList>
    </citation>
    <scope>NUCLEOTIDE SEQUENCE [LARGE SCALE GENOMIC DNA]</scope>
    <source>
        <strain evidence="6 7">ATCC 43154</strain>
    </source>
</reference>
<dbReference type="PRINTS" id="PR00038">
    <property type="entry name" value="HTHLUXR"/>
</dbReference>
<dbReference type="PANTHER" id="PTHR45566:SF2">
    <property type="entry name" value="NARL SUBFAMILY"/>
    <property type="match status" value="1"/>
</dbReference>
<evidence type="ECO:0000313" key="6">
    <source>
        <dbReference type="EMBL" id="SFL43047.1"/>
    </source>
</evidence>
<evidence type="ECO:0000256" key="2">
    <source>
        <dbReference type="ARBA" id="ARBA00023125"/>
    </source>
</evidence>
<proteinExistence type="predicted"/>
<keyword evidence="1 3" id="KW-0597">Phosphoprotein</keyword>
<evidence type="ECO:0000256" key="1">
    <source>
        <dbReference type="ARBA" id="ARBA00022553"/>
    </source>
</evidence>
<dbReference type="AlphaFoldDB" id="A0A1I4HMV8"/>
<keyword evidence="7" id="KW-1185">Reference proteome</keyword>
<dbReference type="Gene3D" id="3.40.50.2300">
    <property type="match status" value="1"/>
</dbReference>
<dbReference type="CDD" id="cd17535">
    <property type="entry name" value="REC_NarL-like"/>
    <property type="match status" value="1"/>
</dbReference>
<feature type="domain" description="Response regulatory" evidence="5">
    <location>
        <begin position="4"/>
        <end position="121"/>
    </location>
</feature>
<dbReference type="InterPro" id="IPR036388">
    <property type="entry name" value="WH-like_DNA-bd_sf"/>
</dbReference>
<dbReference type="SUPFAM" id="SSF46894">
    <property type="entry name" value="C-terminal effector domain of the bipartite response regulators"/>
    <property type="match status" value="1"/>
</dbReference>
<keyword evidence="2" id="KW-0238">DNA-binding</keyword>
<dbReference type="EMBL" id="FOTW01000004">
    <property type="protein sequence ID" value="SFL43047.1"/>
    <property type="molecule type" value="Genomic_DNA"/>
</dbReference>